<evidence type="ECO:0000313" key="2">
    <source>
        <dbReference type="Proteomes" id="UP000758576"/>
    </source>
</evidence>
<keyword evidence="1" id="KW-0328">Glycosyltransferase</keyword>
<comment type="caution">
    <text evidence="1">The sequence shown here is derived from an EMBL/GenBank/DDBJ whole genome shotgun (WGS) entry which is preliminary data.</text>
</comment>
<dbReference type="EC" id="2.4.-.-" evidence="1"/>
<evidence type="ECO:0000313" key="1">
    <source>
        <dbReference type="EMBL" id="MBV3490670.1"/>
    </source>
</evidence>
<name>A0A415SFM9_PHOVU</name>
<sequence>MNKQLLFVIVIYNLDFHQSSTYQTLLLPHSDIPTYIIDNSLYSQIVQDSNVIFYSHHPDNPGVSFAYNEAAKYAKENGYEWMLLLDQDTHFPNGILQEYLDCIRSRPDIHLIAPPVNVSNGRYMSPVKLWWKMGLINNNVPKGQIISLYDYSPINSGMCISVDAFFKCGGYKNQVFLDYSDFQFIERFRRISDKGYILKTEIHQEFSTLVDDRDKMLSRYQLFCLSLKQCDMPSFVDRMGYAMVVLKRGVSLILKTHSFRPVLIFFKYYIK</sequence>
<gene>
    <name evidence="1" type="ORF">KSX14_19020</name>
</gene>
<dbReference type="AlphaFoldDB" id="A0A415SFM9"/>
<dbReference type="EMBL" id="JAHOGA010000073">
    <property type="protein sequence ID" value="MBV3490670.1"/>
    <property type="molecule type" value="Genomic_DNA"/>
</dbReference>
<accession>A0A415SFM9</accession>
<dbReference type="GO" id="GO:0016757">
    <property type="term" value="F:glycosyltransferase activity"/>
    <property type="evidence" value="ECO:0007669"/>
    <property type="project" value="UniProtKB-KW"/>
</dbReference>
<dbReference type="Gene3D" id="3.90.550.10">
    <property type="entry name" value="Spore Coat Polysaccharide Biosynthesis Protein SpsA, Chain A"/>
    <property type="match status" value="1"/>
</dbReference>
<dbReference type="InterPro" id="IPR029044">
    <property type="entry name" value="Nucleotide-diphossugar_trans"/>
</dbReference>
<dbReference type="SUPFAM" id="SSF53448">
    <property type="entry name" value="Nucleotide-diphospho-sugar transferases"/>
    <property type="match status" value="1"/>
</dbReference>
<dbReference type="RefSeq" id="WP_110506390.1">
    <property type="nucleotide sequence ID" value="NZ_JACBPS010000061.1"/>
</dbReference>
<reference evidence="1" key="1">
    <citation type="submission" date="2021-06" db="EMBL/GenBank/DDBJ databases">
        <title>Collection of gut derived symbiotic bacterial strains cultured from healthy donors.</title>
        <authorList>
            <person name="Lin H."/>
            <person name="Littmann E."/>
            <person name="Pamer E.G."/>
        </authorList>
    </citation>
    <scope>NUCLEOTIDE SEQUENCE</scope>
    <source>
        <strain evidence="1">MSK.19.85</strain>
    </source>
</reference>
<keyword evidence="1" id="KW-0808">Transferase</keyword>
<protein>
    <submittedName>
        <fullName evidence="1">Glycosyltransferase</fullName>
        <ecNumber evidence="1">2.4.-.-</ecNumber>
    </submittedName>
</protein>
<proteinExistence type="predicted"/>
<organism evidence="1 2">
    <name type="scientific">Phocaeicola vulgatus</name>
    <name type="common">Bacteroides vulgatus</name>
    <dbReference type="NCBI Taxonomy" id="821"/>
    <lineage>
        <taxon>Bacteria</taxon>
        <taxon>Pseudomonadati</taxon>
        <taxon>Bacteroidota</taxon>
        <taxon>Bacteroidia</taxon>
        <taxon>Bacteroidales</taxon>
        <taxon>Bacteroidaceae</taxon>
        <taxon>Phocaeicola</taxon>
    </lineage>
</organism>
<dbReference type="Proteomes" id="UP000758576">
    <property type="component" value="Unassembled WGS sequence"/>
</dbReference>